<evidence type="ECO:0000313" key="3">
    <source>
        <dbReference type="Proteomes" id="UP000094378"/>
    </source>
</evidence>
<proteinExistence type="predicted"/>
<sequence>MVFILERKTWKEVEIMSKKLNKVFISKDLKTKEKENKVLKEKIRILEKQLKFKKEEKLLAMASKEILEKSISSCTATIMLNVFKMSQKDKIMIMATKTYKHYACCQIYYFIAKHGLGTNRLISYFKIHKNTFSKFKLKNNLENPIIIFKNCIDFSDLPRFNSPRYTMAKKNNNRI</sequence>
<keyword evidence="1" id="KW-0175">Coiled coil</keyword>
<dbReference type="Proteomes" id="UP000094378">
    <property type="component" value="Chromosome"/>
</dbReference>
<reference evidence="2 3" key="1">
    <citation type="submission" date="2016-08" db="EMBL/GenBank/DDBJ databases">
        <title>Complete genome sequence of Spiroplasma helicoides TABS-2 (DSM 22551).</title>
        <authorList>
            <person name="Shen W.-Y."/>
            <person name="Lo W.-S."/>
            <person name="Lai Y.-C."/>
            <person name="Kuo C.-H."/>
        </authorList>
    </citation>
    <scope>NUCLEOTIDE SEQUENCE [LARGE SCALE GENOMIC DNA]</scope>
    <source>
        <strain evidence="2 3">TABS-2</strain>
    </source>
</reference>
<dbReference type="PATRIC" id="fig|216938.3.peg.990"/>
<dbReference type="STRING" id="216938.SHELI_v1c09720"/>
<gene>
    <name evidence="2" type="ORF">SHELI_v1c09720</name>
</gene>
<evidence type="ECO:0000313" key="2">
    <source>
        <dbReference type="EMBL" id="AOG60919.1"/>
    </source>
</evidence>
<dbReference type="AlphaFoldDB" id="A0A1B3SLV7"/>
<name>A0A1B3SLV7_9MOLU</name>
<feature type="coiled-coil region" evidence="1">
    <location>
        <begin position="29"/>
        <end position="56"/>
    </location>
</feature>
<evidence type="ECO:0000256" key="1">
    <source>
        <dbReference type="SAM" id="Coils"/>
    </source>
</evidence>
<dbReference type="KEGG" id="shj:SHELI_v1c09720"/>
<keyword evidence="3" id="KW-1185">Reference proteome</keyword>
<protein>
    <submittedName>
        <fullName evidence="2">Uncharacterized protein</fullName>
    </submittedName>
</protein>
<accession>A0A1B3SLV7</accession>
<dbReference type="EMBL" id="CP017015">
    <property type="protein sequence ID" value="AOG60919.1"/>
    <property type="molecule type" value="Genomic_DNA"/>
</dbReference>
<organism evidence="2 3">
    <name type="scientific">Spiroplasma helicoides</name>
    <dbReference type="NCBI Taxonomy" id="216938"/>
    <lineage>
        <taxon>Bacteria</taxon>
        <taxon>Bacillati</taxon>
        <taxon>Mycoplasmatota</taxon>
        <taxon>Mollicutes</taxon>
        <taxon>Entomoplasmatales</taxon>
        <taxon>Spiroplasmataceae</taxon>
        <taxon>Spiroplasma</taxon>
    </lineage>
</organism>